<evidence type="ECO:0000256" key="2">
    <source>
        <dbReference type="ARBA" id="ARBA00023125"/>
    </source>
</evidence>
<keyword evidence="1" id="KW-0805">Transcription regulation</keyword>
<protein>
    <submittedName>
        <fullName evidence="6">TetR/AcrR family transcriptional regulator</fullName>
    </submittedName>
</protein>
<dbReference type="PRINTS" id="PR00455">
    <property type="entry name" value="HTHTETR"/>
</dbReference>
<name>A0ABU7L7S1_9NOCA</name>
<feature type="DNA-binding region" description="H-T-H motif" evidence="4">
    <location>
        <begin position="36"/>
        <end position="55"/>
    </location>
</feature>
<evidence type="ECO:0000313" key="6">
    <source>
        <dbReference type="EMBL" id="MEE2057583.1"/>
    </source>
</evidence>
<dbReference type="EMBL" id="JAUTXY010000003">
    <property type="protein sequence ID" value="MEE2057583.1"/>
    <property type="molecule type" value="Genomic_DNA"/>
</dbReference>
<dbReference type="Gene3D" id="1.10.357.10">
    <property type="entry name" value="Tetracycline Repressor, domain 2"/>
    <property type="match status" value="1"/>
</dbReference>
<dbReference type="InterPro" id="IPR036271">
    <property type="entry name" value="Tet_transcr_reg_TetR-rel_C_sf"/>
</dbReference>
<dbReference type="InterPro" id="IPR001647">
    <property type="entry name" value="HTH_TetR"/>
</dbReference>
<sequence>MPSIEPNRSRRSAASHTAILDAAVELVAEVGYARLSIEAIATRAGVGKQTIYRWWPSKGAVLLDAFLRKNTGDSENSPGLPDTGDLDADLKTVMRASIEELHDPAFEKPLRALTVAVLTDDALAEEYLRRFEAPTREVKKQRLRTAQESGQLPDDLDLDAALDAIFSPLTQRWLFRTGPLTADYADRMVEVALDGIRRTDSAISR</sequence>
<dbReference type="Pfam" id="PF16859">
    <property type="entry name" value="TetR_C_11"/>
    <property type="match status" value="1"/>
</dbReference>
<accession>A0ABU7L7S1</accession>
<evidence type="ECO:0000256" key="4">
    <source>
        <dbReference type="PROSITE-ProRule" id="PRU00335"/>
    </source>
</evidence>
<dbReference type="Pfam" id="PF00440">
    <property type="entry name" value="TetR_N"/>
    <property type="match status" value="1"/>
</dbReference>
<dbReference type="InterPro" id="IPR009057">
    <property type="entry name" value="Homeodomain-like_sf"/>
</dbReference>
<evidence type="ECO:0000256" key="1">
    <source>
        <dbReference type="ARBA" id="ARBA00023015"/>
    </source>
</evidence>
<dbReference type="RefSeq" id="WP_330132833.1">
    <property type="nucleotide sequence ID" value="NZ_JAUTXY010000003.1"/>
</dbReference>
<feature type="domain" description="HTH tetR-type" evidence="5">
    <location>
        <begin position="13"/>
        <end position="73"/>
    </location>
</feature>
<keyword evidence="7" id="KW-1185">Reference proteome</keyword>
<evidence type="ECO:0000259" key="5">
    <source>
        <dbReference type="PROSITE" id="PS50977"/>
    </source>
</evidence>
<comment type="caution">
    <text evidence="6">The sequence shown here is derived from an EMBL/GenBank/DDBJ whole genome shotgun (WGS) entry which is preliminary data.</text>
</comment>
<dbReference type="InterPro" id="IPR011075">
    <property type="entry name" value="TetR_C"/>
</dbReference>
<proteinExistence type="predicted"/>
<evidence type="ECO:0000256" key="3">
    <source>
        <dbReference type="ARBA" id="ARBA00023163"/>
    </source>
</evidence>
<organism evidence="6 7">
    <name type="scientific">Rhodococcus artemisiae</name>
    <dbReference type="NCBI Taxonomy" id="714159"/>
    <lineage>
        <taxon>Bacteria</taxon>
        <taxon>Bacillati</taxon>
        <taxon>Actinomycetota</taxon>
        <taxon>Actinomycetes</taxon>
        <taxon>Mycobacteriales</taxon>
        <taxon>Nocardiaceae</taxon>
        <taxon>Rhodococcus</taxon>
    </lineage>
</organism>
<dbReference type="Proteomes" id="UP001336020">
    <property type="component" value="Unassembled WGS sequence"/>
</dbReference>
<dbReference type="PANTHER" id="PTHR30055:SF148">
    <property type="entry name" value="TETR-FAMILY TRANSCRIPTIONAL REGULATOR"/>
    <property type="match status" value="1"/>
</dbReference>
<dbReference type="PANTHER" id="PTHR30055">
    <property type="entry name" value="HTH-TYPE TRANSCRIPTIONAL REGULATOR RUTR"/>
    <property type="match status" value="1"/>
</dbReference>
<dbReference type="Gene3D" id="1.10.10.60">
    <property type="entry name" value="Homeodomain-like"/>
    <property type="match status" value="1"/>
</dbReference>
<keyword evidence="2 4" id="KW-0238">DNA-binding</keyword>
<dbReference type="SUPFAM" id="SSF48498">
    <property type="entry name" value="Tetracyclin repressor-like, C-terminal domain"/>
    <property type="match status" value="1"/>
</dbReference>
<keyword evidence="3" id="KW-0804">Transcription</keyword>
<gene>
    <name evidence="6" type="ORF">Q7514_08585</name>
</gene>
<reference evidence="6 7" key="1">
    <citation type="submission" date="2023-07" db="EMBL/GenBank/DDBJ databases">
        <authorList>
            <person name="Girao M."/>
            <person name="Carvalho M.F."/>
        </authorList>
    </citation>
    <scope>NUCLEOTIDE SEQUENCE [LARGE SCALE GENOMIC DNA]</scope>
    <source>
        <strain evidence="6 7">YIM65754</strain>
    </source>
</reference>
<dbReference type="SUPFAM" id="SSF46689">
    <property type="entry name" value="Homeodomain-like"/>
    <property type="match status" value="1"/>
</dbReference>
<dbReference type="InterPro" id="IPR050109">
    <property type="entry name" value="HTH-type_TetR-like_transc_reg"/>
</dbReference>
<evidence type="ECO:0000313" key="7">
    <source>
        <dbReference type="Proteomes" id="UP001336020"/>
    </source>
</evidence>
<dbReference type="PROSITE" id="PS50977">
    <property type="entry name" value="HTH_TETR_2"/>
    <property type="match status" value="1"/>
</dbReference>